<organism evidence="5 6">
    <name type="scientific">Paraburkholderia ginsengiterrae</name>
    <dbReference type="NCBI Taxonomy" id="1462993"/>
    <lineage>
        <taxon>Bacteria</taxon>
        <taxon>Pseudomonadati</taxon>
        <taxon>Pseudomonadota</taxon>
        <taxon>Betaproteobacteria</taxon>
        <taxon>Burkholderiales</taxon>
        <taxon>Burkholderiaceae</taxon>
        <taxon>Paraburkholderia</taxon>
    </lineage>
</organism>
<gene>
    <name evidence="5" type="ORF">A6V37_19895</name>
</gene>
<dbReference type="STRING" id="1462993.A6V36_29820"/>
<dbReference type="SUPFAM" id="SSF46894">
    <property type="entry name" value="C-terminal effector domain of the bipartite response regulators"/>
    <property type="match status" value="1"/>
</dbReference>
<dbReference type="GO" id="GO:0003677">
    <property type="term" value="F:DNA binding"/>
    <property type="evidence" value="ECO:0007669"/>
    <property type="project" value="UniProtKB-KW"/>
</dbReference>
<evidence type="ECO:0000256" key="1">
    <source>
        <dbReference type="ARBA" id="ARBA00023015"/>
    </source>
</evidence>
<dbReference type="GO" id="GO:0006355">
    <property type="term" value="P:regulation of DNA-templated transcription"/>
    <property type="evidence" value="ECO:0007669"/>
    <property type="project" value="InterPro"/>
</dbReference>
<dbReference type="InterPro" id="IPR036693">
    <property type="entry name" value="TF_LuxR_autoind-bd_dom_sf"/>
</dbReference>
<proteinExistence type="predicted"/>
<evidence type="ECO:0000313" key="6">
    <source>
        <dbReference type="Proteomes" id="UP000078116"/>
    </source>
</evidence>
<dbReference type="Pfam" id="PF03472">
    <property type="entry name" value="Autoind_bind"/>
    <property type="match status" value="1"/>
</dbReference>
<keyword evidence="3" id="KW-0804">Transcription</keyword>
<comment type="caution">
    <text evidence="5">The sequence shown here is derived from an EMBL/GenBank/DDBJ whole genome shotgun (WGS) entry which is preliminary data.</text>
</comment>
<protein>
    <recommendedName>
        <fullName evidence="4">HTH luxR-type domain-containing protein</fullName>
    </recommendedName>
</protein>
<feature type="domain" description="HTH luxR-type" evidence="4">
    <location>
        <begin position="244"/>
        <end position="310"/>
    </location>
</feature>
<keyword evidence="1" id="KW-0805">Transcription regulation</keyword>
<dbReference type="InterPro" id="IPR000792">
    <property type="entry name" value="Tscrpt_reg_LuxR_C"/>
</dbReference>
<dbReference type="AlphaFoldDB" id="A0A1A9NB81"/>
<evidence type="ECO:0000259" key="4">
    <source>
        <dbReference type="PROSITE" id="PS50043"/>
    </source>
</evidence>
<dbReference type="Pfam" id="PF00196">
    <property type="entry name" value="GerE"/>
    <property type="match status" value="1"/>
</dbReference>
<dbReference type="SMART" id="SM00421">
    <property type="entry name" value="HTH_LUXR"/>
    <property type="match status" value="1"/>
</dbReference>
<dbReference type="PROSITE" id="PS50043">
    <property type="entry name" value="HTH_LUXR_2"/>
    <property type="match status" value="1"/>
</dbReference>
<accession>A0A1A9NB81</accession>
<evidence type="ECO:0000256" key="3">
    <source>
        <dbReference type="ARBA" id="ARBA00023163"/>
    </source>
</evidence>
<sequence>MANASAEVIERQLVQPDGMCITIATRIRSEADLSEAFGSDPQRNALRVAYQRAQECHDRLQRDDSGTRDVPPPAGLNGLDAIRATRSEPTLACLATAVLSRRKLAPVKYIFASYQLSGREQGISWCYFMSEGCFSLLQQFVQRRWYMNDVFLEYARAHSAPSFSDQIEIRSAGQRQAFEAFAAAGFAAGVVWPARTAGESFVAYLLVAGTGDADGRLQLMKKRHAFRVLAAELVEWRAEARARSATDEYRLTPRDLEVLRMLNRGMAAAPIAEALALSANQVHRRIYPELVQKLRVRHISDAAAAARNLGVLVGSAMPDRTGGNVS</sequence>
<dbReference type="Gene3D" id="1.10.10.10">
    <property type="entry name" value="Winged helix-like DNA-binding domain superfamily/Winged helix DNA-binding domain"/>
    <property type="match status" value="1"/>
</dbReference>
<dbReference type="EMBL" id="LXKA01000121">
    <property type="protein sequence ID" value="OAJ63600.1"/>
    <property type="molecule type" value="Genomic_DNA"/>
</dbReference>
<evidence type="ECO:0000256" key="2">
    <source>
        <dbReference type="ARBA" id="ARBA00023125"/>
    </source>
</evidence>
<dbReference type="InterPro" id="IPR005143">
    <property type="entry name" value="TF_LuxR_autoind-bd_dom"/>
</dbReference>
<dbReference type="InterPro" id="IPR036388">
    <property type="entry name" value="WH-like_DNA-bd_sf"/>
</dbReference>
<dbReference type="InterPro" id="IPR016032">
    <property type="entry name" value="Sig_transdc_resp-reg_C-effctor"/>
</dbReference>
<evidence type="ECO:0000313" key="5">
    <source>
        <dbReference type="EMBL" id="OAJ63600.1"/>
    </source>
</evidence>
<name>A0A1A9NB81_9BURK</name>
<dbReference type="Proteomes" id="UP000078116">
    <property type="component" value="Unassembled WGS sequence"/>
</dbReference>
<reference evidence="5 6" key="1">
    <citation type="submission" date="2016-04" db="EMBL/GenBank/DDBJ databases">
        <title>Reclassification of Paraburkholderia panaciterrae (Farh et al. 2015) Dobritsa &amp; Samadpour 2016 as a later homotypic synonym of Paraburkholderia ginsengiterrae (Farh et al. 2015) Dobritsa &amp; Samadpour 2016.</title>
        <authorList>
            <person name="Dobritsa A.P."/>
            <person name="Kutumbaka K."/>
            <person name="Samadpour M."/>
        </authorList>
    </citation>
    <scope>NUCLEOTIDE SEQUENCE [LARGE SCALE GENOMIC DNA]</scope>
    <source>
        <strain evidence="5 6">DCY85</strain>
    </source>
</reference>
<dbReference type="Gene3D" id="3.30.450.80">
    <property type="entry name" value="Transcription factor LuxR-like, autoinducer-binding domain"/>
    <property type="match status" value="1"/>
</dbReference>
<keyword evidence="2" id="KW-0238">DNA-binding</keyword>